<sequence length="538" mass="58369">MSLLGFAALPALLTLAGAVLALTISPWWWILAAVGAALLIVAIIDYAQPKNSILRNFPLLGHGRFMLEEVRPMIQQYFIERNWDGKPFDRDARALIYDRAEGRASVKSFGTELEVRQPGYEYLTHATLPAPPAAQEHRVTIGGPQCAQPYDASLLNISAMSYGSLSVNAVRAMSAGAAKGGFLHETGEGGLTSYHLDSGADLLWEFGSGYFGCRTREGDFDPDAFREKALHPHVKMINVKLSQGAKPGLGGVLPAPKVTEEIAQIRGVPAFQDCISPPGHTAFSTPRELMQFIGRLRELSDGKPVGFKLCVGTRIDVLAMCKAMIDTGIRPDFIIVDGSEGGTGAAPLEYQDHMGTPLIEGLHILHNALVGAGLREEIRIGAAGKISSGHDVVRRLIQGADFTMSARAMMMAVGCIQAQKCHTDRCPTGVATQNPRYYRGLDPATKGERVFRYHQAAVKEVAQMIATLGARGPQELSPTMLRRRISQTEVVSYASLYNWLAPDELLNAPPRGWAGDWERADADRFGAIPEPITPSGRM</sequence>
<dbReference type="GO" id="GO:0006537">
    <property type="term" value="P:glutamate biosynthetic process"/>
    <property type="evidence" value="ECO:0007669"/>
    <property type="project" value="InterPro"/>
</dbReference>
<keyword evidence="6" id="KW-1185">Reference proteome</keyword>
<dbReference type="Proteomes" id="UP000196581">
    <property type="component" value="Unassembled WGS sequence"/>
</dbReference>
<dbReference type="PIRSF" id="PIRSF500060">
    <property type="entry name" value="UCP500060"/>
    <property type="match status" value="1"/>
</dbReference>
<dbReference type="Gene3D" id="3.20.20.70">
    <property type="entry name" value="Aldolase class I"/>
    <property type="match status" value="1"/>
</dbReference>
<evidence type="ECO:0000256" key="1">
    <source>
        <dbReference type="ARBA" id="ARBA00009716"/>
    </source>
</evidence>
<organism evidence="5 6">
    <name type="scientific">Brevibacterium yomogidense</name>
    <dbReference type="NCBI Taxonomy" id="946573"/>
    <lineage>
        <taxon>Bacteria</taxon>
        <taxon>Bacillati</taxon>
        <taxon>Actinomycetota</taxon>
        <taxon>Actinomycetes</taxon>
        <taxon>Micrococcales</taxon>
        <taxon>Brevibacteriaceae</taxon>
        <taxon>Brevibacterium</taxon>
    </lineage>
</organism>
<dbReference type="EMBL" id="FWFF01000020">
    <property type="protein sequence ID" value="SLN00486.1"/>
    <property type="molecule type" value="Genomic_DNA"/>
</dbReference>
<dbReference type="AlphaFoldDB" id="A0A1X6XMU7"/>
<evidence type="ECO:0000256" key="3">
    <source>
        <dbReference type="SAM" id="Phobius"/>
    </source>
</evidence>
<dbReference type="RefSeq" id="WP_087008784.1">
    <property type="nucleotide sequence ID" value="NZ_FWFF01000020.1"/>
</dbReference>
<protein>
    <submittedName>
        <fullName evidence="5">Ferredoxin-dependent glutamate synthase</fullName>
        <ecNumber evidence="5">1.4.7.1</ecNumber>
    </submittedName>
</protein>
<dbReference type="PANTHER" id="PTHR43819">
    <property type="entry name" value="ARCHAEAL-TYPE GLUTAMATE SYNTHASE [NADPH]"/>
    <property type="match status" value="1"/>
</dbReference>
<dbReference type="EC" id="1.4.7.1" evidence="5"/>
<gene>
    <name evidence="5" type="ORF">FM105_12770</name>
</gene>
<comment type="similarity">
    <text evidence="1 2">Belongs to the glutamate synthase family.</text>
</comment>
<dbReference type="SUPFAM" id="SSF51395">
    <property type="entry name" value="FMN-linked oxidoreductases"/>
    <property type="match status" value="1"/>
</dbReference>
<keyword evidence="3" id="KW-0472">Membrane</keyword>
<dbReference type="Pfam" id="PF01645">
    <property type="entry name" value="Glu_synthase"/>
    <property type="match status" value="1"/>
</dbReference>
<feature type="transmembrane region" description="Helical" evidence="3">
    <location>
        <begin position="27"/>
        <end position="47"/>
    </location>
</feature>
<keyword evidence="5" id="KW-0560">Oxidoreductase</keyword>
<dbReference type="InterPro" id="IPR027283">
    <property type="entry name" value="YerD"/>
</dbReference>
<dbReference type="InterPro" id="IPR024188">
    <property type="entry name" value="GltB"/>
</dbReference>
<name>A0A1X6XMU7_9MICO</name>
<dbReference type="PIRSF" id="PIRSF006429">
    <property type="entry name" value="GOGAT_lg_2"/>
    <property type="match status" value="1"/>
</dbReference>
<accession>A0A1X6XMU7</accession>
<evidence type="ECO:0000313" key="6">
    <source>
        <dbReference type="Proteomes" id="UP000196581"/>
    </source>
</evidence>
<dbReference type="InterPro" id="IPR002932">
    <property type="entry name" value="Glu_synthdom"/>
</dbReference>
<evidence type="ECO:0000259" key="4">
    <source>
        <dbReference type="Pfam" id="PF01645"/>
    </source>
</evidence>
<dbReference type="GO" id="GO:0016041">
    <property type="term" value="F:glutamate synthase (ferredoxin) activity"/>
    <property type="evidence" value="ECO:0007669"/>
    <property type="project" value="UniProtKB-EC"/>
</dbReference>
<reference evidence="6" key="1">
    <citation type="submission" date="2017-02" db="EMBL/GenBank/DDBJ databases">
        <authorList>
            <person name="Dridi B."/>
        </authorList>
    </citation>
    <scope>NUCLEOTIDE SEQUENCE [LARGE SCALE GENOMIC DNA]</scope>
    <source>
        <strain evidence="6">B Co 03.10</strain>
    </source>
</reference>
<dbReference type="CDD" id="cd02808">
    <property type="entry name" value="GltS_FMN"/>
    <property type="match status" value="1"/>
</dbReference>
<keyword evidence="3" id="KW-0812">Transmembrane</keyword>
<keyword evidence="3" id="KW-1133">Transmembrane helix</keyword>
<dbReference type="InterPro" id="IPR013785">
    <property type="entry name" value="Aldolase_TIM"/>
</dbReference>
<proteinExistence type="inferred from homology"/>
<feature type="domain" description="Glutamate synthase" evidence="4">
    <location>
        <begin position="154"/>
        <end position="470"/>
    </location>
</feature>
<evidence type="ECO:0000256" key="2">
    <source>
        <dbReference type="PIRNR" id="PIRNR006429"/>
    </source>
</evidence>
<evidence type="ECO:0000313" key="5">
    <source>
        <dbReference type="EMBL" id="SLN00486.1"/>
    </source>
</evidence>
<dbReference type="PANTHER" id="PTHR43819:SF1">
    <property type="entry name" value="ARCHAEAL-TYPE GLUTAMATE SYNTHASE [NADPH]"/>
    <property type="match status" value="1"/>
</dbReference>